<evidence type="ECO:0000256" key="1">
    <source>
        <dbReference type="SAM" id="Phobius"/>
    </source>
</evidence>
<dbReference type="InterPro" id="IPR000620">
    <property type="entry name" value="EamA_dom"/>
</dbReference>
<feature type="transmembrane region" description="Helical" evidence="1">
    <location>
        <begin position="147"/>
        <end position="164"/>
    </location>
</feature>
<gene>
    <name evidence="3" type="ORF">A3D53_01385</name>
</gene>
<dbReference type="InterPro" id="IPR037185">
    <property type="entry name" value="EmrE-like"/>
</dbReference>
<sequence>MWLVIACLGYTLLAIVALLDKLVVSREQVKPLQFTFFSTIILSPFIVTLPFIPAPFSWQAWVAVIIGGSAYGAALFTMYKAFAAGEVSHNGPLIGAITPLCTFILASIFLPEPLTSGQLGAVGLLMLGSLIITFTKNQTMKDWHTSVIYSFLAGFFFAVYFIAAKYTYGVLGFSTGLLWIMACMGCFGIILFFTPSIRQTIRQRQTQVKKSKQPLVLMTFDKIAAGGAVFMIQFALSKGSPTIINALSGFQYAVLIILVAVITKIKPTIYAEKYDDGELLQEGIATAVICVGLALLVL</sequence>
<feature type="transmembrane region" description="Helical" evidence="1">
    <location>
        <begin position="116"/>
        <end position="135"/>
    </location>
</feature>
<dbReference type="AlphaFoldDB" id="A0A1F6MBE2"/>
<comment type="caution">
    <text evidence="3">The sequence shown here is derived from an EMBL/GenBank/DDBJ whole genome shotgun (WGS) entry which is preliminary data.</text>
</comment>
<feature type="transmembrane region" description="Helical" evidence="1">
    <location>
        <begin position="31"/>
        <end position="52"/>
    </location>
</feature>
<keyword evidence="1" id="KW-0812">Transmembrane</keyword>
<proteinExistence type="predicted"/>
<feature type="domain" description="EamA" evidence="2">
    <location>
        <begin position="2"/>
        <end position="133"/>
    </location>
</feature>
<feature type="transmembrane region" description="Helical" evidence="1">
    <location>
        <begin position="170"/>
        <end position="194"/>
    </location>
</feature>
<feature type="transmembrane region" description="Helical" evidence="1">
    <location>
        <begin position="6"/>
        <end position="24"/>
    </location>
</feature>
<feature type="transmembrane region" description="Helical" evidence="1">
    <location>
        <begin position="215"/>
        <end position="236"/>
    </location>
</feature>
<evidence type="ECO:0000259" key="2">
    <source>
        <dbReference type="Pfam" id="PF00892"/>
    </source>
</evidence>
<feature type="transmembrane region" description="Helical" evidence="1">
    <location>
        <begin position="242"/>
        <end position="263"/>
    </location>
</feature>
<name>A0A1F6MBE2_9BACT</name>
<evidence type="ECO:0000313" key="4">
    <source>
        <dbReference type="Proteomes" id="UP000176413"/>
    </source>
</evidence>
<organism evidence="3 4">
    <name type="scientific">Candidatus Magasanikbacteria bacterium RIFCSPHIGHO2_02_FULL_45_10</name>
    <dbReference type="NCBI Taxonomy" id="1798679"/>
    <lineage>
        <taxon>Bacteria</taxon>
        <taxon>Candidatus Magasanikiibacteriota</taxon>
    </lineage>
</organism>
<dbReference type="Proteomes" id="UP000176413">
    <property type="component" value="Unassembled WGS sequence"/>
</dbReference>
<dbReference type="EMBL" id="MFQA01000023">
    <property type="protein sequence ID" value="OGH68956.1"/>
    <property type="molecule type" value="Genomic_DNA"/>
</dbReference>
<protein>
    <recommendedName>
        <fullName evidence="2">EamA domain-containing protein</fullName>
    </recommendedName>
</protein>
<reference evidence="3 4" key="1">
    <citation type="journal article" date="2016" name="Nat. Commun.">
        <title>Thousands of microbial genomes shed light on interconnected biogeochemical processes in an aquifer system.</title>
        <authorList>
            <person name="Anantharaman K."/>
            <person name="Brown C.T."/>
            <person name="Hug L.A."/>
            <person name="Sharon I."/>
            <person name="Castelle C.J."/>
            <person name="Probst A.J."/>
            <person name="Thomas B.C."/>
            <person name="Singh A."/>
            <person name="Wilkins M.J."/>
            <person name="Karaoz U."/>
            <person name="Brodie E.L."/>
            <person name="Williams K.H."/>
            <person name="Hubbard S.S."/>
            <person name="Banfield J.F."/>
        </authorList>
    </citation>
    <scope>NUCLEOTIDE SEQUENCE [LARGE SCALE GENOMIC DNA]</scope>
</reference>
<keyword evidence="1" id="KW-0472">Membrane</keyword>
<evidence type="ECO:0000313" key="3">
    <source>
        <dbReference type="EMBL" id="OGH68956.1"/>
    </source>
</evidence>
<dbReference type="Gene3D" id="1.10.3730.20">
    <property type="match status" value="1"/>
</dbReference>
<keyword evidence="1" id="KW-1133">Transmembrane helix</keyword>
<accession>A0A1F6MBE2</accession>
<feature type="transmembrane region" description="Helical" evidence="1">
    <location>
        <begin position="58"/>
        <end position="79"/>
    </location>
</feature>
<dbReference type="GO" id="GO:0016020">
    <property type="term" value="C:membrane"/>
    <property type="evidence" value="ECO:0007669"/>
    <property type="project" value="InterPro"/>
</dbReference>
<dbReference type="SUPFAM" id="SSF103481">
    <property type="entry name" value="Multidrug resistance efflux transporter EmrE"/>
    <property type="match status" value="1"/>
</dbReference>
<dbReference type="Pfam" id="PF00892">
    <property type="entry name" value="EamA"/>
    <property type="match status" value="1"/>
</dbReference>